<comment type="catalytic activity">
    <reaction evidence="13 14">
        <text>2 pyruvate + H(+) = (2S)-2-acetolactate + CO2</text>
        <dbReference type="Rhea" id="RHEA:25249"/>
        <dbReference type="ChEBI" id="CHEBI:15361"/>
        <dbReference type="ChEBI" id="CHEBI:15378"/>
        <dbReference type="ChEBI" id="CHEBI:16526"/>
        <dbReference type="ChEBI" id="CHEBI:58476"/>
        <dbReference type="EC" id="2.2.1.6"/>
    </reaction>
</comment>
<accession>A0A0P8Z294</accession>
<dbReference type="Gene3D" id="3.40.50.970">
    <property type="match status" value="2"/>
</dbReference>
<reference evidence="18 19" key="1">
    <citation type="submission" date="2015-09" db="EMBL/GenBank/DDBJ databases">
        <title>Genome sequence of Oxobacter pfennigii DSM 3222.</title>
        <authorList>
            <person name="Poehlein A."/>
            <person name="Bengelsdorf F.R."/>
            <person name="Schiel-Bengelsdorf B."/>
            <person name="Duerre P."/>
            <person name="Daniel R."/>
        </authorList>
    </citation>
    <scope>NUCLEOTIDE SEQUENCE [LARGE SCALE GENOMIC DNA]</scope>
    <source>
        <strain evidence="18 19">DSM 3222</strain>
    </source>
</reference>
<dbReference type="GO" id="GO:0030976">
    <property type="term" value="F:thiamine pyrophosphate binding"/>
    <property type="evidence" value="ECO:0007669"/>
    <property type="project" value="UniProtKB-UniRule"/>
</dbReference>
<evidence type="ECO:0000256" key="10">
    <source>
        <dbReference type="ARBA" id="ARBA00022842"/>
    </source>
</evidence>
<keyword evidence="5 14" id="KW-0028">Amino-acid biosynthesis</keyword>
<comment type="cofactor">
    <cofactor evidence="14">
        <name>Mg(2+)</name>
        <dbReference type="ChEBI" id="CHEBI:18420"/>
    </cofactor>
    <text evidence="14">Binds 1 Mg(2+) ion per subunit.</text>
</comment>
<comment type="similarity">
    <text evidence="3 14">Belongs to the TPP enzyme family.</text>
</comment>
<keyword evidence="19" id="KW-1185">Reference proteome</keyword>
<dbReference type="GO" id="GO:0003984">
    <property type="term" value="F:acetolactate synthase activity"/>
    <property type="evidence" value="ECO:0007669"/>
    <property type="project" value="UniProtKB-EC"/>
</dbReference>
<dbReference type="FunFam" id="3.40.50.970:FF:000007">
    <property type="entry name" value="Acetolactate synthase"/>
    <property type="match status" value="1"/>
</dbReference>
<dbReference type="RefSeq" id="WP_054873280.1">
    <property type="nucleotide sequence ID" value="NZ_LKET01000011.1"/>
</dbReference>
<dbReference type="EMBL" id="LKET01000011">
    <property type="protein sequence ID" value="KPU46273.1"/>
    <property type="molecule type" value="Genomic_DNA"/>
</dbReference>
<dbReference type="InterPro" id="IPR011766">
    <property type="entry name" value="TPP_enzyme_TPP-bd"/>
</dbReference>
<dbReference type="GO" id="GO:0050660">
    <property type="term" value="F:flavin adenine dinucleotide binding"/>
    <property type="evidence" value="ECO:0007669"/>
    <property type="project" value="InterPro"/>
</dbReference>
<keyword evidence="10 14" id="KW-0460">Magnesium</keyword>
<evidence type="ECO:0000313" key="19">
    <source>
        <dbReference type="Proteomes" id="UP000050326"/>
    </source>
</evidence>
<dbReference type="InterPro" id="IPR045229">
    <property type="entry name" value="TPP_enz"/>
</dbReference>
<comment type="cofactor">
    <cofactor evidence="14">
        <name>thiamine diphosphate</name>
        <dbReference type="ChEBI" id="CHEBI:58937"/>
    </cofactor>
    <text evidence="14">Binds 1 thiamine pyrophosphate per subunit.</text>
</comment>
<evidence type="ECO:0000259" key="17">
    <source>
        <dbReference type="Pfam" id="PF02776"/>
    </source>
</evidence>
<sequence>MAITGGQAIICALEAEGVELVFGYPGGAILPVFDSLRESSKIHYVLVRQEQAAAHAASGYARATGRVGVCMATSGPGATNLITGIATAYMDSIPLVAITGQVAVDLIGRDAFQEVDITGATEPFSKHNYLVKNVNDIPRVIKEAFHIASTGRPGPVLIDIPKDVALSSINFKYPDTVDLKGYKPNYEGHPLQIKKVVKAIKESKKPLICVGGGAILSDAAQEILELAEKVNVPVAMTLMGIGGFPGSHPLNLGLLGIYGTQAANTAVNEADLLLLLGARMGDRATGNLDKFAKKAIIAHIDIDPAEIGKNVEVDIPIVGDLKGIVKEINKLNADKKESNWAEELMAKDRLPAQYVEGKGLDPKEIIQELSKMSNNDMIVATDVGQHQMWTSQYYKVEKPGTFITSGGLGTMGYGLPAAIGAKMSDTEREVLLITGDGSFQMNLTELATAAQENLKMKIILFNNSSLGMVRELQQQSFESRYFSVHMTGNPDFSKIAEAYGLKSIRVTDKKDIKNALKEILESKDGILGEFFINLDVNVVPYREGI</sequence>
<dbReference type="Pfam" id="PF02775">
    <property type="entry name" value="TPP_enzyme_C"/>
    <property type="match status" value="1"/>
</dbReference>
<comment type="pathway">
    <text evidence="1 14">Amino-acid biosynthesis; L-isoleucine biosynthesis; L-isoleucine from 2-oxobutanoate: step 1/4.</text>
</comment>
<evidence type="ECO:0000256" key="9">
    <source>
        <dbReference type="ARBA" id="ARBA00022827"/>
    </source>
</evidence>
<dbReference type="InterPro" id="IPR012001">
    <property type="entry name" value="Thiamin_PyroP_enz_TPP-bd_dom"/>
</dbReference>
<dbReference type="SUPFAM" id="SSF52467">
    <property type="entry name" value="DHS-like NAD/FAD-binding domain"/>
    <property type="match status" value="1"/>
</dbReference>
<evidence type="ECO:0000256" key="1">
    <source>
        <dbReference type="ARBA" id="ARBA00004974"/>
    </source>
</evidence>
<keyword evidence="7 14" id="KW-0808">Transferase</keyword>
<dbReference type="InterPro" id="IPR039368">
    <property type="entry name" value="AHAS_TPP"/>
</dbReference>
<dbReference type="UniPathway" id="UPA00047">
    <property type="reaction ID" value="UER00055"/>
</dbReference>
<evidence type="ECO:0000256" key="3">
    <source>
        <dbReference type="ARBA" id="ARBA00007812"/>
    </source>
</evidence>
<dbReference type="GO" id="GO:0005948">
    <property type="term" value="C:acetolactate synthase complex"/>
    <property type="evidence" value="ECO:0007669"/>
    <property type="project" value="TreeGrafter"/>
</dbReference>
<evidence type="ECO:0000256" key="8">
    <source>
        <dbReference type="ARBA" id="ARBA00022723"/>
    </source>
</evidence>
<feature type="domain" description="Thiamine pyrophosphate enzyme TPP-binding" evidence="16">
    <location>
        <begin position="382"/>
        <end position="523"/>
    </location>
</feature>
<keyword evidence="8 14" id="KW-0479">Metal-binding</keyword>
<evidence type="ECO:0000256" key="7">
    <source>
        <dbReference type="ARBA" id="ARBA00022679"/>
    </source>
</evidence>
<proteinExistence type="inferred from homology"/>
<feature type="domain" description="Thiamine pyrophosphate enzyme central" evidence="15">
    <location>
        <begin position="193"/>
        <end position="327"/>
    </location>
</feature>
<keyword evidence="9" id="KW-0274">FAD</keyword>
<dbReference type="GO" id="GO:0009099">
    <property type="term" value="P:L-valine biosynthetic process"/>
    <property type="evidence" value="ECO:0007669"/>
    <property type="project" value="UniProtKB-UniPathway"/>
</dbReference>
<dbReference type="CDD" id="cd07035">
    <property type="entry name" value="TPP_PYR_POX_like"/>
    <property type="match status" value="1"/>
</dbReference>
<dbReference type="OrthoDB" id="4494979at2"/>
<organism evidence="18 19">
    <name type="scientific">Oxobacter pfennigii</name>
    <dbReference type="NCBI Taxonomy" id="36849"/>
    <lineage>
        <taxon>Bacteria</taxon>
        <taxon>Bacillati</taxon>
        <taxon>Bacillota</taxon>
        <taxon>Clostridia</taxon>
        <taxon>Eubacteriales</taxon>
        <taxon>Clostridiaceae</taxon>
        <taxon>Oxobacter</taxon>
    </lineage>
</organism>
<dbReference type="InterPro" id="IPR012846">
    <property type="entry name" value="Acetolactate_synth_lsu"/>
</dbReference>
<dbReference type="UniPathway" id="UPA00049">
    <property type="reaction ID" value="UER00059"/>
</dbReference>
<comment type="caution">
    <text evidence="18">The sequence shown here is derived from an EMBL/GenBank/DDBJ whole genome shotgun (WGS) entry which is preliminary data.</text>
</comment>
<dbReference type="FunFam" id="3.40.50.970:FF:000016">
    <property type="entry name" value="Acetolactate synthase"/>
    <property type="match status" value="1"/>
</dbReference>
<evidence type="ECO:0000256" key="13">
    <source>
        <dbReference type="ARBA" id="ARBA00048670"/>
    </source>
</evidence>
<dbReference type="EC" id="2.2.1.6" evidence="4 14"/>
<keyword evidence="6" id="KW-0285">Flavoprotein</keyword>
<gene>
    <name evidence="18" type="primary">ilvB_1</name>
    <name evidence="18" type="ORF">OXPF_01180</name>
</gene>
<dbReference type="CDD" id="cd02015">
    <property type="entry name" value="TPP_AHAS"/>
    <property type="match status" value="1"/>
</dbReference>
<dbReference type="PANTHER" id="PTHR18968:SF13">
    <property type="entry name" value="ACETOLACTATE SYNTHASE CATALYTIC SUBUNIT, MITOCHONDRIAL"/>
    <property type="match status" value="1"/>
</dbReference>
<comment type="pathway">
    <text evidence="2 14">Amino-acid biosynthesis; L-valine biosynthesis; L-valine from pyruvate: step 1/4.</text>
</comment>
<feature type="domain" description="Thiamine pyrophosphate enzyme N-terminal TPP-binding" evidence="17">
    <location>
        <begin position="4"/>
        <end position="118"/>
    </location>
</feature>
<name>A0A0P8Z294_9CLOT</name>
<evidence type="ECO:0000256" key="5">
    <source>
        <dbReference type="ARBA" id="ARBA00022605"/>
    </source>
</evidence>
<dbReference type="InterPro" id="IPR029035">
    <property type="entry name" value="DHS-like_NAD/FAD-binding_dom"/>
</dbReference>
<dbReference type="PANTHER" id="PTHR18968">
    <property type="entry name" value="THIAMINE PYROPHOSPHATE ENZYMES"/>
    <property type="match status" value="1"/>
</dbReference>
<evidence type="ECO:0000256" key="11">
    <source>
        <dbReference type="ARBA" id="ARBA00023052"/>
    </source>
</evidence>
<keyword evidence="12 14" id="KW-0100">Branched-chain amino acid biosynthesis</keyword>
<dbReference type="NCBIfam" id="TIGR00118">
    <property type="entry name" value="acolac_lg"/>
    <property type="match status" value="1"/>
</dbReference>
<evidence type="ECO:0000256" key="2">
    <source>
        <dbReference type="ARBA" id="ARBA00005025"/>
    </source>
</evidence>
<evidence type="ECO:0000259" key="15">
    <source>
        <dbReference type="Pfam" id="PF00205"/>
    </source>
</evidence>
<evidence type="ECO:0000256" key="4">
    <source>
        <dbReference type="ARBA" id="ARBA00013145"/>
    </source>
</evidence>
<evidence type="ECO:0000313" key="18">
    <source>
        <dbReference type="EMBL" id="KPU46273.1"/>
    </source>
</evidence>
<dbReference type="STRING" id="36849.OXPF_01180"/>
<dbReference type="InterPro" id="IPR029061">
    <property type="entry name" value="THDP-binding"/>
</dbReference>
<dbReference type="GO" id="GO:0000287">
    <property type="term" value="F:magnesium ion binding"/>
    <property type="evidence" value="ECO:0007669"/>
    <property type="project" value="UniProtKB-UniRule"/>
</dbReference>
<dbReference type="Pfam" id="PF02776">
    <property type="entry name" value="TPP_enzyme_N"/>
    <property type="match status" value="1"/>
</dbReference>
<dbReference type="AlphaFoldDB" id="A0A0P8Z294"/>
<dbReference type="PATRIC" id="fig|36849.3.peg.135"/>
<evidence type="ECO:0000256" key="14">
    <source>
        <dbReference type="RuleBase" id="RU003591"/>
    </source>
</evidence>
<dbReference type="Proteomes" id="UP000050326">
    <property type="component" value="Unassembled WGS sequence"/>
</dbReference>
<dbReference type="InterPro" id="IPR012000">
    <property type="entry name" value="Thiamin_PyroP_enz_cen_dom"/>
</dbReference>
<protein>
    <recommendedName>
        <fullName evidence="4 14">Acetolactate synthase</fullName>
        <ecNumber evidence="4 14">2.2.1.6</ecNumber>
    </recommendedName>
</protein>
<dbReference type="FunFam" id="3.40.50.1220:FF:000008">
    <property type="entry name" value="Acetolactate synthase"/>
    <property type="match status" value="1"/>
</dbReference>
<evidence type="ECO:0000256" key="12">
    <source>
        <dbReference type="ARBA" id="ARBA00023304"/>
    </source>
</evidence>
<evidence type="ECO:0000259" key="16">
    <source>
        <dbReference type="Pfam" id="PF02775"/>
    </source>
</evidence>
<dbReference type="GO" id="GO:0009097">
    <property type="term" value="P:isoleucine biosynthetic process"/>
    <property type="evidence" value="ECO:0007669"/>
    <property type="project" value="UniProtKB-UniPathway"/>
</dbReference>
<keyword evidence="11 14" id="KW-0786">Thiamine pyrophosphate</keyword>
<dbReference type="Pfam" id="PF00205">
    <property type="entry name" value="TPP_enzyme_M"/>
    <property type="match status" value="1"/>
</dbReference>
<evidence type="ECO:0000256" key="6">
    <source>
        <dbReference type="ARBA" id="ARBA00022630"/>
    </source>
</evidence>
<dbReference type="Gene3D" id="3.40.50.1220">
    <property type="entry name" value="TPP-binding domain"/>
    <property type="match status" value="1"/>
</dbReference>
<dbReference type="SUPFAM" id="SSF52518">
    <property type="entry name" value="Thiamin diphosphate-binding fold (THDP-binding)"/>
    <property type="match status" value="2"/>
</dbReference>